<comment type="caution">
    <text evidence="9">The sequence shown here is derived from an EMBL/GenBank/DDBJ whole genome shotgun (WGS) entry which is preliminary data.</text>
</comment>
<name>A0A5N5DAF0_9PEZI</name>
<feature type="transmembrane region" description="Helical" evidence="7">
    <location>
        <begin position="338"/>
        <end position="357"/>
    </location>
</feature>
<feature type="transmembrane region" description="Helical" evidence="7">
    <location>
        <begin position="130"/>
        <end position="150"/>
    </location>
</feature>
<feature type="transmembrane region" description="Helical" evidence="7">
    <location>
        <begin position="156"/>
        <end position="183"/>
    </location>
</feature>
<feature type="transmembrane region" description="Helical" evidence="7">
    <location>
        <begin position="470"/>
        <end position="490"/>
    </location>
</feature>
<keyword evidence="5 7" id="KW-0472">Membrane</keyword>
<dbReference type="FunFam" id="1.20.1250.20:FF:000011">
    <property type="entry name" value="MFS multidrug transporter, putative"/>
    <property type="match status" value="1"/>
</dbReference>
<feature type="compositionally biased region" description="Basic and acidic residues" evidence="6">
    <location>
        <begin position="33"/>
        <end position="49"/>
    </location>
</feature>
<evidence type="ECO:0000256" key="5">
    <source>
        <dbReference type="ARBA" id="ARBA00023136"/>
    </source>
</evidence>
<reference evidence="9 10" key="1">
    <citation type="journal article" date="2019" name="Sci. Rep.">
        <title>A multi-omics analysis of the grapevine pathogen Lasiodiplodia theobromae reveals that temperature affects the expression of virulence- and pathogenicity-related genes.</title>
        <authorList>
            <person name="Felix C."/>
            <person name="Meneses R."/>
            <person name="Goncalves M.F.M."/>
            <person name="Tilleman L."/>
            <person name="Duarte A.S."/>
            <person name="Jorrin-Novo J.V."/>
            <person name="Van de Peer Y."/>
            <person name="Deforce D."/>
            <person name="Van Nieuwerburgh F."/>
            <person name="Esteves A.C."/>
            <person name="Alves A."/>
        </authorList>
    </citation>
    <scope>NUCLEOTIDE SEQUENCE [LARGE SCALE GENOMIC DNA]</scope>
    <source>
        <strain evidence="9 10">LA-SOL3</strain>
    </source>
</reference>
<evidence type="ECO:0000256" key="6">
    <source>
        <dbReference type="SAM" id="MobiDB-lite"/>
    </source>
</evidence>
<dbReference type="InterPro" id="IPR020846">
    <property type="entry name" value="MFS_dom"/>
</dbReference>
<evidence type="ECO:0000256" key="2">
    <source>
        <dbReference type="ARBA" id="ARBA00008335"/>
    </source>
</evidence>
<feature type="transmembrane region" description="Helical" evidence="7">
    <location>
        <begin position="224"/>
        <end position="253"/>
    </location>
</feature>
<gene>
    <name evidence="9" type="primary">rdc3_8</name>
    <name evidence="9" type="ORF">DBV05_g6766</name>
</gene>
<feature type="transmembrane region" description="Helical" evidence="7">
    <location>
        <begin position="402"/>
        <end position="424"/>
    </location>
</feature>
<feature type="transmembrane region" description="Helical" evidence="7">
    <location>
        <begin position="93"/>
        <end position="118"/>
    </location>
</feature>
<keyword evidence="10" id="KW-1185">Reference proteome</keyword>
<dbReference type="PANTHER" id="PTHR23502:SF68">
    <property type="entry name" value="MULTIDRUG TRANSPORTER, PUTATIVE (AFU_ORTHOLOGUE AFUA_3G01120)-RELATED"/>
    <property type="match status" value="1"/>
</dbReference>
<comment type="subcellular location">
    <subcellularLocation>
        <location evidence="1">Membrane</location>
        <topology evidence="1">Multi-pass membrane protein</topology>
    </subcellularLocation>
</comment>
<dbReference type="GO" id="GO:0016020">
    <property type="term" value="C:membrane"/>
    <property type="evidence" value="ECO:0007669"/>
    <property type="project" value="UniProtKB-SubCell"/>
</dbReference>
<dbReference type="PROSITE" id="PS50850">
    <property type="entry name" value="MFS"/>
    <property type="match status" value="1"/>
</dbReference>
<dbReference type="OrthoDB" id="5296287at2759"/>
<dbReference type="Gene3D" id="1.20.1250.20">
    <property type="entry name" value="MFS general substrate transporter like domains"/>
    <property type="match status" value="1"/>
</dbReference>
<keyword evidence="4 7" id="KW-1133">Transmembrane helix</keyword>
<dbReference type="SUPFAM" id="SSF103473">
    <property type="entry name" value="MFS general substrate transporter"/>
    <property type="match status" value="1"/>
</dbReference>
<evidence type="ECO:0000256" key="3">
    <source>
        <dbReference type="ARBA" id="ARBA00022692"/>
    </source>
</evidence>
<evidence type="ECO:0000313" key="9">
    <source>
        <dbReference type="EMBL" id="KAB2574597.1"/>
    </source>
</evidence>
<dbReference type="InterPro" id="IPR011701">
    <property type="entry name" value="MFS"/>
</dbReference>
<dbReference type="AlphaFoldDB" id="A0A5N5DAF0"/>
<dbReference type="InterPro" id="IPR036259">
    <property type="entry name" value="MFS_trans_sf"/>
</dbReference>
<protein>
    <submittedName>
        <fullName evidence="9">Efflux pump rdc3</fullName>
    </submittedName>
</protein>
<dbReference type="CDD" id="cd17323">
    <property type="entry name" value="MFS_Tpo1_MDR_like"/>
    <property type="match status" value="1"/>
</dbReference>
<evidence type="ECO:0000313" key="10">
    <source>
        <dbReference type="Proteomes" id="UP000325902"/>
    </source>
</evidence>
<feature type="transmembrane region" description="Helical" evidence="7">
    <location>
        <begin position="195"/>
        <end position="212"/>
    </location>
</feature>
<evidence type="ECO:0000256" key="1">
    <source>
        <dbReference type="ARBA" id="ARBA00004141"/>
    </source>
</evidence>
<dbReference type="PANTHER" id="PTHR23502">
    <property type="entry name" value="MAJOR FACILITATOR SUPERFAMILY"/>
    <property type="match status" value="1"/>
</dbReference>
<comment type="similarity">
    <text evidence="2">Belongs to the major facilitator superfamily.</text>
</comment>
<evidence type="ECO:0000256" key="7">
    <source>
        <dbReference type="SAM" id="Phobius"/>
    </source>
</evidence>
<evidence type="ECO:0000259" key="8">
    <source>
        <dbReference type="PROSITE" id="PS50850"/>
    </source>
</evidence>
<feature type="transmembrane region" description="Helical" evidence="7">
    <location>
        <begin position="436"/>
        <end position="458"/>
    </location>
</feature>
<evidence type="ECO:0000256" key="4">
    <source>
        <dbReference type="ARBA" id="ARBA00022989"/>
    </source>
</evidence>
<organism evidence="9 10">
    <name type="scientific">Lasiodiplodia theobromae</name>
    <dbReference type="NCBI Taxonomy" id="45133"/>
    <lineage>
        <taxon>Eukaryota</taxon>
        <taxon>Fungi</taxon>
        <taxon>Dikarya</taxon>
        <taxon>Ascomycota</taxon>
        <taxon>Pezizomycotina</taxon>
        <taxon>Dothideomycetes</taxon>
        <taxon>Dothideomycetes incertae sedis</taxon>
        <taxon>Botryosphaeriales</taxon>
        <taxon>Botryosphaeriaceae</taxon>
        <taxon>Lasiodiplodia</taxon>
    </lineage>
</organism>
<dbReference type="Proteomes" id="UP000325902">
    <property type="component" value="Unassembled WGS sequence"/>
</dbReference>
<dbReference type="EMBL" id="VCHE01000042">
    <property type="protein sequence ID" value="KAB2574597.1"/>
    <property type="molecule type" value="Genomic_DNA"/>
</dbReference>
<keyword evidence="3 7" id="KW-0812">Transmembrane</keyword>
<dbReference type="GO" id="GO:0022857">
    <property type="term" value="F:transmembrane transporter activity"/>
    <property type="evidence" value="ECO:0007669"/>
    <property type="project" value="InterPro"/>
</dbReference>
<accession>A0A5N5DAF0</accession>
<sequence>MGAVLPEQSDVVELAAEEGHDADIPSNLGIYTDSERHTTNKDADLEKQSEPSATTSINEPDDDQQPVPDPNIVDWDGPDDPENPMNWSKSKKWGAIAIVSLITFLIPLASSMFAPGVPELMAEFGSTSEILSGFVVSVYVLGFAVGPLIIAPLSEILGMLIAFRFLAGCVGASPLTLGGGTIADLIPREQRGTAMAIWVAGPCIGPVVGPLSGGFLSQAAGWRWTFYVVSIAAGVITVCGFIFMSETYAIAILNRKVRRLKKLTGNSSLRSKLDVGLSPRDLFFFSIVRPTKMLFRSPIVFLLSLYVAIAYAYLYILFTTFTLVYKEQYGFNTGTAGLTYLGIGIGSVIGQWVYTVWGNRSVRRALAKGNFTPEKRLPLMFPGAAAMPIGLFWYGWTVEKHTHWIVPIIGTGFVGFGLMLIFMAPNTYLVDVYTMHAASAMAANTVLRSTFGAFIPLAGQSMYEALGLGWGNSLLGFVAVALIPIPVLFVRYGEALRRKYPVKL</sequence>
<feature type="domain" description="Major facilitator superfamily (MFS) profile" evidence="8">
    <location>
        <begin position="1"/>
        <end position="496"/>
    </location>
</feature>
<feature type="transmembrane region" description="Helical" evidence="7">
    <location>
        <begin position="377"/>
        <end position="396"/>
    </location>
</feature>
<feature type="transmembrane region" description="Helical" evidence="7">
    <location>
        <begin position="299"/>
        <end position="318"/>
    </location>
</feature>
<feature type="region of interest" description="Disordered" evidence="6">
    <location>
        <begin position="1"/>
        <end position="88"/>
    </location>
</feature>
<proteinExistence type="inferred from homology"/>
<dbReference type="Pfam" id="PF07690">
    <property type="entry name" value="MFS_1"/>
    <property type="match status" value="1"/>
</dbReference>